<accession>A0A9D1CL22</accession>
<reference evidence="2" key="2">
    <citation type="journal article" date="2021" name="PeerJ">
        <title>Extensive microbial diversity within the chicken gut microbiome revealed by metagenomics and culture.</title>
        <authorList>
            <person name="Gilroy R."/>
            <person name="Ravi A."/>
            <person name="Getino M."/>
            <person name="Pursley I."/>
            <person name="Horton D.L."/>
            <person name="Alikhan N.F."/>
            <person name="Baker D."/>
            <person name="Gharbi K."/>
            <person name="Hall N."/>
            <person name="Watson M."/>
            <person name="Adriaenssens E.M."/>
            <person name="Foster-Nyarko E."/>
            <person name="Jarju S."/>
            <person name="Secka A."/>
            <person name="Antonio M."/>
            <person name="Oren A."/>
            <person name="Chaudhuri R.R."/>
            <person name="La Ragione R."/>
            <person name="Hildebrand F."/>
            <person name="Pallen M.J."/>
        </authorList>
    </citation>
    <scope>NUCLEOTIDE SEQUENCE</scope>
    <source>
        <strain evidence="2">13361</strain>
    </source>
</reference>
<dbReference type="Proteomes" id="UP000886796">
    <property type="component" value="Unassembled WGS sequence"/>
</dbReference>
<proteinExistence type="predicted"/>
<keyword evidence="1" id="KW-1133">Transmembrane helix</keyword>
<sequence>MKYWAWYIGAVALVAILGWMPFQGTDVARLRPVELISVSQEEKQILVETDTGDSGRGQTLELALADLYDSTPGEIFLETAEYLLITPETQPLLPELTKTLRPSCKVCLREGKADLAKAAAYLSVHEPELTLQDYRTGEKDIPKLKMEGGRGQLVP</sequence>
<gene>
    <name evidence="2" type="ORF">IAB74_02140</name>
</gene>
<organism evidence="2 3">
    <name type="scientific">Candidatus Faecousia excrementigallinarum</name>
    <dbReference type="NCBI Taxonomy" id="2840806"/>
    <lineage>
        <taxon>Bacteria</taxon>
        <taxon>Bacillati</taxon>
        <taxon>Bacillota</taxon>
        <taxon>Clostridia</taxon>
        <taxon>Eubacteriales</taxon>
        <taxon>Oscillospiraceae</taxon>
        <taxon>Faecousia</taxon>
    </lineage>
</organism>
<evidence type="ECO:0000256" key="1">
    <source>
        <dbReference type="SAM" id="Phobius"/>
    </source>
</evidence>
<evidence type="ECO:0000313" key="2">
    <source>
        <dbReference type="EMBL" id="HIQ67296.1"/>
    </source>
</evidence>
<dbReference type="EMBL" id="DVFK01000027">
    <property type="protein sequence ID" value="HIQ67296.1"/>
    <property type="molecule type" value="Genomic_DNA"/>
</dbReference>
<protein>
    <submittedName>
        <fullName evidence="2">Uncharacterized protein</fullName>
    </submittedName>
</protein>
<evidence type="ECO:0000313" key="3">
    <source>
        <dbReference type="Proteomes" id="UP000886796"/>
    </source>
</evidence>
<dbReference type="AlphaFoldDB" id="A0A9D1CL22"/>
<reference evidence="2" key="1">
    <citation type="submission" date="2020-10" db="EMBL/GenBank/DDBJ databases">
        <authorList>
            <person name="Gilroy R."/>
        </authorList>
    </citation>
    <scope>NUCLEOTIDE SEQUENCE</scope>
    <source>
        <strain evidence="2">13361</strain>
    </source>
</reference>
<feature type="transmembrane region" description="Helical" evidence="1">
    <location>
        <begin position="6"/>
        <end position="22"/>
    </location>
</feature>
<keyword evidence="1" id="KW-0472">Membrane</keyword>
<name>A0A9D1CL22_9FIRM</name>
<keyword evidence="1" id="KW-0812">Transmembrane</keyword>
<comment type="caution">
    <text evidence="2">The sequence shown here is derived from an EMBL/GenBank/DDBJ whole genome shotgun (WGS) entry which is preliminary data.</text>
</comment>